<evidence type="ECO:0000313" key="3">
    <source>
        <dbReference type="Proteomes" id="UP000007305"/>
    </source>
</evidence>
<name>A0A804LVY9_MAIZE</name>
<organism evidence="2 3">
    <name type="scientific">Zea mays</name>
    <name type="common">Maize</name>
    <dbReference type="NCBI Taxonomy" id="4577"/>
    <lineage>
        <taxon>Eukaryota</taxon>
        <taxon>Viridiplantae</taxon>
        <taxon>Streptophyta</taxon>
        <taxon>Embryophyta</taxon>
        <taxon>Tracheophyta</taxon>
        <taxon>Spermatophyta</taxon>
        <taxon>Magnoliopsida</taxon>
        <taxon>Liliopsida</taxon>
        <taxon>Poales</taxon>
        <taxon>Poaceae</taxon>
        <taxon>PACMAD clade</taxon>
        <taxon>Panicoideae</taxon>
        <taxon>Andropogonodae</taxon>
        <taxon>Andropogoneae</taxon>
        <taxon>Tripsacinae</taxon>
        <taxon>Zea</taxon>
    </lineage>
</organism>
<reference evidence="3" key="1">
    <citation type="submission" date="2015-12" db="EMBL/GenBank/DDBJ databases">
        <title>Update maize B73 reference genome by single molecule sequencing technologies.</title>
        <authorList>
            <consortium name="Maize Genome Sequencing Project"/>
            <person name="Ware D."/>
        </authorList>
    </citation>
    <scope>NUCLEOTIDE SEQUENCE [LARGE SCALE GENOMIC DNA]</scope>
    <source>
        <strain evidence="3">cv. B73</strain>
    </source>
</reference>
<dbReference type="EnsemblPlants" id="Zm00001eb040710_T001">
    <property type="protein sequence ID" value="Zm00001eb040710_P001"/>
    <property type="gene ID" value="Zm00001eb040710"/>
</dbReference>
<accession>A0A804LVY9</accession>
<feature type="compositionally biased region" description="Low complexity" evidence="1">
    <location>
        <begin position="92"/>
        <end position="104"/>
    </location>
</feature>
<dbReference type="AlphaFoldDB" id="A0A804LVY9"/>
<sequence length="144" mass="14721">MGQPQASAMRRILRTYAAARSRVLAFMLPIAAQKLARPAKQAPSSGTPKALPSPAACAARSVAMVVAKYYRSSSTMPSCTMSSAHRSRYSARSAASMWTQRTRGGSTGIGARGGSPTAAPAQDPRAVVGGGGDGIAVVIGVVDE</sequence>
<dbReference type="Proteomes" id="UP000007305">
    <property type="component" value="Chromosome 1"/>
</dbReference>
<dbReference type="InParanoid" id="A0A804LVY9"/>
<evidence type="ECO:0000256" key="1">
    <source>
        <dbReference type="SAM" id="MobiDB-lite"/>
    </source>
</evidence>
<dbReference type="Gramene" id="Zm00001eb040710_T001">
    <property type="protein sequence ID" value="Zm00001eb040710_P001"/>
    <property type="gene ID" value="Zm00001eb040710"/>
</dbReference>
<feature type="region of interest" description="Disordered" evidence="1">
    <location>
        <begin position="92"/>
        <end position="127"/>
    </location>
</feature>
<reference evidence="2" key="3">
    <citation type="submission" date="2021-05" db="UniProtKB">
        <authorList>
            <consortium name="EnsemblPlants"/>
        </authorList>
    </citation>
    <scope>IDENTIFICATION</scope>
    <source>
        <strain evidence="2">cv. B73</strain>
    </source>
</reference>
<evidence type="ECO:0000313" key="2">
    <source>
        <dbReference type="EnsemblPlants" id="Zm00001eb040710_P001"/>
    </source>
</evidence>
<reference evidence="2" key="2">
    <citation type="submission" date="2019-07" db="EMBL/GenBank/DDBJ databases">
        <authorList>
            <person name="Seetharam A."/>
            <person name="Woodhouse M."/>
            <person name="Cannon E."/>
        </authorList>
    </citation>
    <scope>NUCLEOTIDE SEQUENCE [LARGE SCALE GENOMIC DNA]</scope>
    <source>
        <strain evidence="2">cv. B73</strain>
    </source>
</reference>
<protein>
    <submittedName>
        <fullName evidence="2">Uncharacterized protein</fullName>
    </submittedName>
</protein>
<proteinExistence type="predicted"/>
<keyword evidence="3" id="KW-1185">Reference proteome</keyword>